<dbReference type="HAMAP" id="MF_00500">
    <property type="entry name" value="Ribosomal_bS20"/>
    <property type="match status" value="1"/>
</dbReference>
<comment type="function">
    <text evidence="7">Binds directly to 16S ribosomal RNA.</text>
</comment>
<feature type="compositionally biased region" description="Basic residues" evidence="8">
    <location>
        <begin position="7"/>
        <end position="19"/>
    </location>
</feature>
<feature type="region of interest" description="Disordered" evidence="8">
    <location>
        <begin position="1"/>
        <end position="22"/>
    </location>
</feature>
<protein>
    <recommendedName>
        <fullName evidence="6 7">Small ribosomal subunit protein bS20</fullName>
    </recommendedName>
</protein>
<proteinExistence type="inferred from homology"/>
<dbReference type="GO" id="GO:0005840">
    <property type="term" value="C:ribosome"/>
    <property type="evidence" value="ECO:0007669"/>
    <property type="project" value="UniProtKB-KW"/>
</dbReference>
<dbReference type="PANTHER" id="PTHR33398:SF1">
    <property type="entry name" value="SMALL RIBOSOMAL SUBUNIT PROTEIN BS20C"/>
    <property type="match status" value="1"/>
</dbReference>
<dbReference type="Pfam" id="PF01649">
    <property type="entry name" value="Ribosomal_S20p"/>
    <property type="match status" value="1"/>
</dbReference>
<keyword evidence="4 7" id="KW-0689">Ribosomal protein</keyword>
<evidence type="ECO:0000256" key="1">
    <source>
        <dbReference type="ARBA" id="ARBA00007634"/>
    </source>
</evidence>
<evidence type="ECO:0000313" key="10">
    <source>
        <dbReference type="Proteomes" id="UP001529340"/>
    </source>
</evidence>
<evidence type="ECO:0000256" key="4">
    <source>
        <dbReference type="ARBA" id="ARBA00022980"/>
    </source>
</evidence>
<comment type="caution">
    <text evidence="9">The sequence shown here is derived from an EMBL/GenBank/DDBJ whole genome shotgun (WGS) entry which is preliminary data.</text>
</comment>
<keyword evidence="10" id="KW-1185">Reference proteome</keyword>
<reference evidence="9" key="2">
    <citation type="submission" date="2023-06" db="EMBL/GenBank/DDBJ databases">
        <authorList>
            <person name="Zeman M."/>
            <person name="Kubasova T."/>
            <person name="Jahodarova E."/>
            <person name="Nykrynova M."/>
            <person name="Rychlik I."/>
        </authorList>
    </citation>
    <scope>NUCLEOTIDE SEQUENCE</scope>
    <source>
        <strain evidence="9">ET39</strain>
    </source>
</reference>
<accession>A0ABT7U9C1</accession>
<dbReference type="Proteomes" id="UP001529340">
    <property type="component" value="Unassembled WGS sequence"/>
</dbReference>
<dbReference type="NCBIfam" id="TIGR00029">
    <property type="entry name" value="S20"/>
    <property type="match status" value="1"/>
</dbReference>
<organism evidence="9 10">
    <name type="scientific">Amedibacillus dolichus</name>
    <dbReference type="NCBI Taxonomy" id="31971"/>
    <lineage>
        <taxon>Bacteria</taxon>
        <taxon>Bacillati</taxon>
        <taxon>Bacillota</taxon>
        <taxon>Erysipelotrichia</taxon>
        <taxon>Erysipelotrichales</taxon>
        <taxon>Erysipelotrichaceae</taxon>
        <taxon>Amedibacillus</taxon>
    </lineage>
</organism>
<dbReference type="InterPro" id="IPR036510">
    <property type="entry name" value="Ribosomal_bS20_sf"/>
</dbReference>
<gene>
    <name evidence="7 9" type="primary">rpsT</name>
    <name evidence="9" type="ORF">QUV96_00960</name>
</gene>
<dbReference type="RefSeq" id="WP_289606673.1">
    <property type="nucleotide sequence ID" value="NZ_JAUDCG010000003.1"/>
</dbReference>
<sequence>MPQIQSQKKRVKTNNKRHLAVVSQKSALKTSIKKVLSAVEANDKDAAVAAYKEACSKLDKAVVKGLHHKNYANRQKARLSKAVNSIA</sequence>
<keyword evidence="3 7" id="KW-0694">RNA-binding</keyword>
<dbReference type="PANTHER" id="PTHR33398">
    <property type="entry name" value="30S RIBOSOMAL PROTEIN S20"/>
    <property type="match status" value="1"/>
</dbReference>
<dbReference type="EMBL" id="JAUDCG010000003">
    <property type="protein sequence ID" value="MDM8156202.1"/>
    <property type="molecule type" value="Genomic_DNA"/>
</dbReference>
<evidence type="ECO:0000313" key="9">
    <source>
        <dbReference type="EMBL" id="MDM8156202.1"/>
    </source>
</evidence>
<evidence type="ECO:0000256" key="3">
    <source>
        <dbReference type="ARBA" id="ARBA00022884"/>
    </source>
</evidence>
<evidence type="ECO:0000256" key="2">
    <source>
        <dbReference type="ARBA" id="ARBA00022730"/>
    </source>
</evidence>
<dbReference type="InterPro" id="IPR002583">
    <property type="entry name" value="Ribosomal_bS20"/>
</dbReference>
<dbReference type="Gene3D" id="1.20.58.110">
    <property type="entry name" value="Ribosomal protein S20"/>
    <property type="match status" value="1"/>
</dbReference>
<keyword evidence="5 7" id="KW-0687">Ribonucleoprotein</keyword>
<evidence type="ECO:0000256" key="8">
    <source>
        <dbReference type="SAM" id="MobiDB-lite"/>
    </source>
</evidence>
<name>A0ABT7U9C1_9FIRM</name>
<evidence type="ECO:0000256" key="7">
    <source>
        <dbReference type="HAMAP-Rule" id="MF_00500"/>
    </source>
</evidence>
<evidence type="ECO:0000256" key="5">
    <source>
        <dbReference type="ARBA" id="ARBA00023274"/>
    </source>
</evidence>
<dbReference type="SUPFAM" id="SSF46992">
    <property type="entry name" value="Ribosomal protein S20"/>
    <property type="match status" value="1"/>
</dbReference>
<keyword evidence="2 7" id="KW-0699">rRNA-binding</keyword>
<comment type="similarity">
    <text evidence="1 7">Belongs to the bacterial ribosomal protein bS20 family.</text>
</comment>
<reference evidence="9" key="1">
    <citation type="submission" date="2023-06" db="EMBL/GenBank/DDBJ databases">
        <title>Identification and characterization of horizontal gene transfer across gut microbiota members of farm animals based on homology search.</title>
        <authorList>
            <person name="Schwarzerova J."/>
            <person name="Nykrynova M."/>
            <person name="Jureckova K."/>
            <person name="Cejkova D."/>
            <person name="Rychlik I."/>
        </authorList>
    </citation>
    <scope>NUCLEOTIDE SEQUENCE</scope>
    <source>
        <strain evidence="9">ET39</strain>
    </source>
</reference>
<evidence type="ECO:0000256" key="6">
    <source>
        <dbReference type="ARBA" id="ARBA00035136"/>
    </source>
</evidence>